<proteinExistence type="predicted"/>
<reference evidence="3" key="1">
    <citation type="journal article" date="2019" name="Nat. Commun.">
        <title>The genome of broomcorn millet.</title>
        <authorList>
            <person name="Zou C."/>
            <person name="Miki D."/>
            <person name="Li D."/>
            <person name="Tang Q."/>
            <person name="Xiao L."/>
            <person name="Rajput S."/>
            <person name="Deng P."/>
            <person name="Jia W."/>
            <person name="Huang R."/>
            <person name="Zhang M."/>
            <person name="Sun Y."/>
            <person name="Hu J."/>
            <person name="Fu X."/>
            <person name="Schnable P.S."/>
            <person name="Li F."/>
            <person name="Zhang H."/>
            <person name="Feng B."/>
            <person name="Zhu X."/>
            <person name="Liu R."/>
            <person name="Schnable J.C."/>
            <person name="Zhu J.-K."/>
            <person name="Zhang H."/>
        </authorList>
    </citation>
    <scope>NUCLEOTIDE SEQUENCE [LARGE SCALE GENOMIC DNA]</scope>
</reference>
<comment type="caution">
    <text evidence="2">The sequence shown here is derived from an EMBL/GenBank/DDBJ whole genome shotgun (WGS) entry which is preliminary data.</text>
</comment>
<gene>
    <name evidence="2" type="ORF">C2845_PM03G36980</name>
</gene>
<evidence type="ECO:0000313" key="3">
    <source>
        <dbReference type="Proteomes" id="UP000275267"/>
    </source>
</evidence>
<dbReference type="Proteomes" id="UP000275267">
    <property type="component" value="Unassembled WGS sequence"/>
</dbReference>
<keyword evidence="3" id="KW-1185">Reference proteome</keyword>
<feature type="compositionally biased region" description="Pro residues" evidence="1">
    <location>
        <begin position="145"/>
        <end position="169"/>
    </location>
</feature>
<feature type="compositionally biased region" description="Low complexity" evidence="1">
    <location>
        <begin position="170"/>
        <end position="193"/>
    </location>
</feature>
<dbReference type="EMBL" id="PQIB02000002">
    <property type="protein sequence ID" value="RLN34810.1"/>
    <property type="molecule type" value="Genomic_DNA"/>
</dbReference>
<feature type="region of interest" description="Disordered" evidence="1">
    <location>
        <begin position="86"/>
        <end position="201"/>
    </location>
</feature>
<dbReference type="AlphaFoldDB" id="A0A3L6TCL9"/>
<organism evidence="2 3">
    <name type="scientific">Panicum miliaceum</name>
    <name type="common">Proso millet</name>
    <name type="synonym">Broomcorn millet</name>
    <dbReference type="NCBI Taxonomy" id="4540"/>
    <lineage>
        <taxon>Eukaryota</taxon>
        <taxon>Viridiplantae</taxon>
        <taxon>Streptophyta</taxon>
        <taxon>Embryophyta</taxon>
        <taxon>Tracheophyta</taxon>
        <taxon>Spermatophyta</taxon>
        <taxon>Magnoliopsida</taxon>
        <taxon>Liliopsida</taxon>
        <taxon>Poales</taxon>
        <taxon>Poaceae</taxon>
        <taxon>PACMAD clade</taxon>
        <taxon>Panicoideae</taxon>
        <taxon>Panicodae</taxon>
        <taxon>Paniceae</taxon>
        <taxon>Panicinae</taxon>
        <taxon>Panicum</taxon>
        <taxon>Panicum sect. Panicum</taxon>
    </lineage>
</organism>
<evidence type="ECO:0000313" key="2">
    <source>
        <dbReference type="EMBL" id="RLN34810.1"/>
    </source>
</evidence>
<sequence length="201" mass="20089">MGLSSTTTAGTGTRQQSRLDLCIHRRAQPRHQPCCPREILAPSASQGTTAEEGVVYGGAWVSRRLSRPRGPRTPPPRVVAATAALARKVQGQGKGRLAPPPVADGPRATAEGGGGGARAPPHREGPAGPGVAGSGPRNARSAALGPPPPPPQQRGEPPPQNVGPAPRSPNPASRASDLQPQAAAAASMAGASALVTRAGSG</sequence>
<name>A0A3L6TCL9_PANMI</name>
<protein>
    <submittedName>
        <fullName evidence="2">Uncharacterized protein</fullName>
    </submittedName>
</protein>
<accession>A0A3L6TCL9</accession>
<evidence type="ECO:0000256" key="1">
    <source>
        <dbReference type="SAM" id="MobiDB-lite"/>
    </source>
</evidence>